<dbReference type="RefSeq" id="WP_061835335.1">
    <property type="nucleotide sequence ID" value="NZ_LUKE01000002.1"/>
</dbReference>
<organism evidence="4 5">
    <name type="scientific">Bdellovibrio bacteriovorus</name>
    <dbReference type="NCBI Taxonomy" id="959"/>
    <lineage>
        <taxon>Bacteria</taxon>
        <taxon>Pseudomonadati</taxon>
        <taxon>Bdellovibrionota</taxon>
        <taxon>Bdellovibrionia</taxon>
        <taxon>Bdellovibrionales</taxon>
        <taxon>Pseudobdellovibrionaceae</taxon>
        <taxon>Bdellovibrio</taxon>
    </lineage>
</organism>
<evidence type="ECO:0000256" key="1">
    <source>
        <dbReference type="ARBA" id="ARBA00008532"/>
    </source>
</evidence>
<dbReference type="GO" id="GO:0006525">
    <property type="term" value="P:arginine metabolic process"/>
    <property type="evidence" value="ECO:0007669"/>
    <property type="project" value="TreeGrafter"/>
</dbReference>
<dbReference type="GO" id="GO:0016597">
    <property type="term" value="F:amino acid binding"/>
    <property type="evidence" value="ECO:0007669"/>
    <property type="project" value="TreeGrafter"/>
</dbReference>
<dbReference type="Pfam" id="PF19420">
    <property type="entry name" value="DDAH_eukar"/>
    <property type="match status" value="1"/>
</dbReference>
<feature type="active site" description="Proton donor" evidence="3">
    <location>
        <position position="192"/>
    </location>
</feature>
<proteinExistence type="inferred from homology"/>
<protein>
    <recommendedName>
        <fullName evidence="6">Amidinotransferase</fullName>
    </recommendedName>
</protein>
<dbReference type="OrthoDB" id="9814070at2"/>
<evidence type="ECO:0000256" key="2">
    <source>
        <dbReference type="ARBA" id="ARBA00022801"/>
    </source>
</evidence>
<dbReference type="SUPFAM" id="SSF55909">
    <property type="entry name" value="Pentein"/>
    <property type="match status" value="1"/>
</dbReference>
<evidence type="ECO:0000313" key="5">
    <source>
        <dbReference type="Proteomes" id="UP000075320"/>
    </source>
</evidence>
<accession>A0A150WLK8</accession>
<name>A0A150WLK8_BDEBC</name>
<dbReference type="PANTHER" id="PTHR12737:SF9">
    <property type="entry name" value="DIMETHYLARGININASE"/>
    <property type="match status" value="1"/>
</dbReference>
<reference evidence="4 5" key="1">
    <citation type="submission" date="2016-03" db="EMBL/GenBank/DDBJ databases">
        <authorList>
            <person name="Ploux O."/>
        </authorList>
    </citation>
    <scope>NUCLEOTIDE SEQUENCE [LARGE SCALE GENOMIC DNA]</scope>
    <source>
        <strain evidence="4 5">R0</strain>
    </source>
</reference>
<dbReference type="GO" id="GO:0045429">
    <property type="term" value="P:positive regulation of nitric oxide biosynthetic process"/>
    <property type="evidence" value="ECO:0007669"/>
    <property type="project" value="TreeGrafter"/>
</dbReference>
<evidence type="ECO:0000313" key="4">
    <source>
        <dbReference type="EMBL" id="KYG64824.1"/>
    </source>
</evidence>
<dbReference type="GO" id="GO:0016403">
    <property type="term" value="F:dimethylargininase activity"/>
    <property type="evidence" value="ECO:0007669"/>
    <property type="project" value="TreeGrafter"/>
</dbReference>
<dbReference type="Proteomes" id="UP000075320">
    <property type="component" value="Unassembled WGS sequence"/>
</dbReference>
<dbReference type="PANTHER" id="PTHR12737">
    <property type="entry name" value="DIMETHYLARGININE DIMETHYLAMINOHYDROLASE"/>
    <property type="match status" value="1"/>
</dbReference>
<dbReference type="GO" id="GO:0000052">
    <property type="term" value="P:citrulline metabolic process"/>
    <property type="evidence" value="ECO:0007669"/>
    <property type="project" value="TreeGrafter"/>
</dbReference>
<evidence type="ECO:0000256" key="3">
    <source>
        <dbReference type="PIRSR" id="PIRSR633199-1"/>
    </source>
</evidence>
<sequence length="319" mass="35702">MKFHRQPTFLLSAPCCPSSCEQQHVHSHKGYFNDECVFQVAWSINPHMKVGAACPAKALSQHTRFAQSLREAGAQVIMLPFVHGAYDSVFIKDSAIVKRSSQGLSALIAQPVHSERKLESEQRRFNLKKWGVEIAGQSRSHLEGGDVVVFPAENKVFMGYGFRTERKASLELSHFFDATVIPLQLKDPHFYHLDVALSVLSDGTAFACREAFTDESWQALRHSGIHSLIPVHKEETMKFGLNWVEVDDTIVMGSYLPRLKSILEALGKKVIYSPLDQFQLAGGSAACLVSRIHDFDTRLVYNQSAGFEVRHCQDIVLSS</sequence>
<dbReference type="InterPro" id="IPR033199">
    <property type="entry name" value="DDAH-like"/>
</dbReference>
<comment type="similarity">
    <text evidence="1">Belongs to the DDAH family.</text>
</comment>
<dbReference type="AlphaFoldDB" id="A0A150WLK8"/>
<gene>
    <name evidence="4" type="ORF">AZI86_11515</name>
</gene>
<dbReference type="Gene3D" id="3.75.10.10">
    <property type="entry name" value="L-arginine/glycine Amidinotransferase, Chain A"/>
    <property type="match status" value="1"/>
</dbReference>
<keyword evidence="2" id="KW-0378">Hydrolase</keyword>
<dbReference type="EMBL" id="LUKE01000002">
    <property type="protein sequence ID" value="KYG64824.1"/>
    <property type="molecule type" value="Genomic_DNA"/>
</dbReference>
<feature type="active site" description="Nucleophile" evidence="3">
    <location>
        <position position="287"/>
    </location>
</feature>
<comment type="caution">
    <text evidence="4">The sequence shown here is derived from an EMBL/GenBank/DDBJ whole genome shotgun (WGS) entry which is preliminary data.</text>
</comment>
<keyword evidence="5" id="KW-1185">Reference proteome</keyword>
<evidence type="ECO:0008006" key="6">
    <source>
        <dbReference type="Google" id="ProtNLM"/>
    </source>
</evidence>